<name>A0ACB1AK26_MELEN</name>
<dbReference type="EMBL" id="CAVMJV010000090">
    <property type="protein sequence ID" value="CAK5091785.1"/>
    <property type="molecule type" value="Genomic_DNA"/>
</dbReference>
<evidence type="ECO:0000313" key="2">
    <source>
        <dbReference type="Proteomes" id="UP001497535"/>
    </source>
</evidence>
<comment type="caution">
    <text evidence="1">The sequence shown here is derived from an EMBL/GenBank/DDBJ whole genome shotgun (WGS) entry which is preliminary data.</text>
</comment>
<organism evidence="1 2">
    <name type="scientific">Meloidogyne enterolobii</name>
    <name type="common">Root-knot nematode worm</name>
    <name type="synonym">Meloidogyne mayaguensis</name>
    <dbReference type="NCBI Taxonomy" id="390850"/>
    <lineage>
        <taxon>Eukaryota</taxon>
        <taxon>Metazoa</taxon>
        <taxon>Ecdysozoa</taxon>
        <taxon>Nematoda</taxon>
        <taxon>Chromadorea</taxon>
        <taxon>Rhabditida</taxon>
        <taxon>Tylenchina</taxon>
        <taxon>Tylenchomorpha</taxon>
        <taxon>Tylenchoidea</taxon>
        <taxon>Meloidogynidae</taxon>
        <taxon>Meloidogyninae</taxon>
        <taxon>Meloidogyne</taxon>
    </lineage>
</organism>
<proteinExistence type="predicted"/>
<accession>A0ACB1AK26</accession>
<dbReference type="Proteomes" id="UP001497535">
    <property type="component" value="Unassembled WGS sequence"/>
</dbReference>
<reference evidence="1" key="1">
    <citation type="submission" date="2023-11" db="EMBL/GenBank/DDBJ databases">
        <authorList>
            <person name="Poullet M."/>
        </authorList>
    </citation>
    <scope>NUCLEOTIDE SEQUENCE</scope>
    <source>
        <strain evidence="1">E1834</strain>
    </source>
</reference>
<protein>
    <submittedName>
        <fullName evidence="1">Uncharacterized protein</fullName>
    </submittedName>
</protein>
<evidence type="ECO:0000313" key="1">
    <source>
        <dbReference type="EMBL" id="CAK5091785.1"/>
    </source>
</evidence>
<keyword evidence="2" id="KW-1185">Reference proteome</keyword>
<gene>
    <name evidence="1" type="ORF">MENTE1834_LOCUS39648</name>
</gene>
<sequence length="454" mass="50593">MSFYFISILLFFNLTFVFGVKMIPDKPPNFEYKMDKNSNLKIEKIKINNNSLMPLEITLKFVSKELGIKYFFTPIDSQCEEGVKDNQEMIRQEEDFKNNFSSFIKELSVNYLKGFRLCSNIMLKEELKLTTTHFVKPLFSDEFKWKEEENKSRLFKRGVLRRAIKRKNGAIILEEFEDILFSFVGFRYQNWMGNSLDVYVQVREPGYYKMLINRIEDECNITKTSKIHESENELPKTAAVSLHGRFKPNGFEGGFVICIQFVPSSKGKGIIAGGVEMVAGGAQMIGKTVIEGAQSAVEEGAKMAVGGVDIVRNTVTGGAHFVADTVTDGAHSVVGTVSDGAHLVAGTVSDGARMAKNTVVEGRNIIGGALTSGRKKIAGLARNASTIPSGIFPFNKRGKRASSSSSSSAISESPRNASKEKSKEKREKNPYKIIAKVLPAFEDEFKKEFLPEEI</sequence>